<feature type="transmembrane region" description="Helical" evidence="2">
    <location>
        <begin position="541"/>
        <end position="559"/>
    </location>
</feature>
<feature type="compositionally biased region" description="Low complexity" evidence="1">
    <location>
        <begin position="119"/>
        <end position="137"/>
    </location>
</feature>
<reference evidence="3 4" key="1">
    <citation type="journal article" date="2009" name="Stand. Genomic Sci.">
        <title>Complete genome sequence of Pirellula staleyi type strain (ATCC 27377).</title>
        <authorList>
            <person name="Clum A."/>
            <person name="Tindall B.J."/>
            <person name="Sikorski J."/>
            <person name="Ivanova N."/>
            <person name="Mavrommatis K."/>
            <person name="Lucas S."/>
            <person name="Glavina del Rio T."/>
            <person name="Nolan M."/>
            <person name="Chen F."/>
            <person name="Tice H."/>
            <person name="Pitluck S."/>
            <person name="Cheng J.F."/>
            <person name="Chertkov O."/>
            <person name="Brettin T."/>
            <person name="Han C."/>
            <person name="Detter J.C."/>
            <person name="Kuske C."/>
            <person name="Bruce D."/>
            <person name="Goodwin L."/>
            <person name="Ovchinikova G."/>
            <person name="Pati A."/>
            <person name="Mikhailova N."/>
            <person name="Chen A."/>
            <person name="Palaniappan K."/>
            <person name="Land M."/>
            <person name="Hauser L."/>
            <person name="Chang Y.J."/>
            <person name="Jeffries C.D."/>
            <person name="Chain P."/>
            <person name="Rohde M."/>
            <person name="Goker M."/>
            <person name="Bristow J."/>
            <person name="Eisen J.A."/>
            <person name="Markowitz V."/>
            <person name="Hugenholtz P."/>
            <person name="Kyrpides N.C."/>
            <person name="Klenk H.P."/>
            <person name="Lapidus A."/>
        </authorList>
    </citation>
    <scope>NUCLEOTIDE SEQUENCE [LARGE SCALE GENOMIC DNA]</scope>
    <source>
        <strain evidence="4">ATCC 27377 / DSM 6068 / ICPB 4128</strain>
    </source>
</reference>
<organism evidence="3 4">
    <name type="scientific">Pirellula staleyi (strain ATCC 27377 / DSM 6068 / ICPB 4128)</name>
    <name type="common">Pirella staleyi</name>
    <dbReference type="NCBI Taxonomy" id="530564"/>
    <lineage>
        <taxon>Bacteria</taxon>
        <taxon>Pseudomonadati</taxon>
        <taxon>Planctomycetota</taxon>
        <taxon>Planctomycetia</taxon>
        <taxon>Pirellulales</taxon>
        <taxon>Pirellulaceae</taxon>
        <taxon>Pirellula</taxon>
    </lineage>
</organism>
<evidence type="ECO:0000313" key="3">
    <source>
        <dbReference type="EMBL" id="ADB15243.1"/>
    </source>
</evidence>
<sequence>MSEFLIYYRKVDPTTWAYLSSLLMIGLYFKFNRFWSVRNLDLVLLILLAPGLLMVHMGRQQRLAAAAAIGSGKSSIQYVTVDPPIIAALKPVTSSVTSSAPAIGNSAELLSAADVPALPATGSSSSEPTSTQASETPAEPSVATAGTETPLPSTAGGDSGTTLNSSTAPEAVAPLSAGESLGATPENEAGAKETKEKTASARGRATEYAGYLTLFGVLLVLLVRLLLDPTMVRRPLLEPNLTSGGLLFLGCALFLFLMTNVISSKLTADELRGARGAEALLTRHDSASSSGQTLEDYRRHGPGYSLLHVLPSIATMPFVHSADERQVVAYAPAARTMAILAHLAVVSGLIIIGYWHFENIKMGIGAATLYLMLPYTAQMTGHVDHALPAALLMWAIVFYRRPAVAGIFIGLAMGVLYYPLFLLPLWISFYWQRGVGRFLAGVLSSLSVIALSLLFVSEDFASYCTRLQQMFGLWMPVTKGLDGIWGLGWDPYYRLPVIAACVAMSGGLAIWPAQKNLGTLLSCSAAMMVAVQFWHGYGGGLYLAWFLPLLLLTIFRPNLEDRVALTVLGEGWFIRRRMKLAQINRAA</sequence>
<evidence type="ECO:0000313" key="4">
    <source>
        <dbReference type="Proteomes" id="UP000001887"/>
    </source>
</evidence>
<feature type="transmembrane region" description="Helical" evidence="2">
    <location>
        <begin position="369"/>
        <end position="397"/>
    </location>
</feature>
<dbReference type="EMBL" id="CP001848">
    <property type="protein sequence ID" value="ADB15243.1"/>
    <property type="molecule type" value="Genomic_DNA"/>
</dbReference>
<feature type="transmembrane region" description="Helical" evidence="2">
    <location>
        <begin position="208"/>
        <end position="227"/>
    </location>
</feature>
<feature type="compositionally biased region" description="Basic and acidic residues" evidence="1">
    <location>
        <begin position="189"/>
        <end position="199"/>
    </location>
</feature>
<protein>
    <submittedName>
        <fullName evidence="3">Uncharacterized protein</fullName>
    </submittedName>
</protein>
<dbReference type="eggNOG" id="ENOG5030RNC">
    <property type="taxonomic scope" value="Bacteria"/>
</dbReference>
<gene>
    <name evidence="3" type="ordered locus">Psta_0556</name>
</gene>
<evidence type="ECO:0000256" key="1">
    <source>
        <dbReference type="SAM" id="MobiDB-lite"/>
    </source>
</evidence>
<feature type="transmembrane region" description="Helical" evidence="2">
    <location>
        <begin position="438"/>
        <end position="457"/>
    </location>
</feature>
<keyword evidence="2" id="KW-1133">Transmembrane helix</keyword>
<dbReference type="KEGG" id="psl:Psta_0556"/>
<dbReference type="Proteomes" id="UP000001887">
    <property type="component" value="Chromosome"/>
</dbReference>
<dbReference type="OrthoDB" id="256769at2"/>
<keyword evidence="2" id="KW-0472">Membrane</keyword>
<proteinExistence type="predicted"/>
<feature type="transmembrane region" description="Helical" evidence="2">
    <location>
        <begin position="492"/>
        <end position="510"/>
    </location>
</feature>
<feature type="transmembrane region" description="Helical" evidence="2">
    <location>
        <begin position="40"/>
        <end position="58"/>
    </location>
</feature>
<dbReference type="AlphaFoldDB" id="D2R495"/>
<feature type="transmembrane region" description="Helical" evidence="2">
    <location>
        <begin position="403"/>
        <end position="426"/>
    </location>
</feature>
<accession>D2R495</accession>
<evidence type="ECO:0000256" key="2">
    <source>
        <dbReference type="SAM" id="Phobius"/>
    </source>
</evidence>
<keyword evidence="4" id="KW-1185">Reference proteome</keyword>
<keyword evidence="2" id="KW-0812">Transmembrane</keyword>
<feature type="region of interest" description="Disordered" evidence="1">
    <location>
        <begin position="118"/>
        <end position="202"/>
    </location>
</feature>
<dbReference type="HOGENOM" id="CLU_522417_0_0_0"/>
<feature type="transmembrane region" description="Helical" evidence="2">
    <location>
        <begin position="239"/>
        <end position="262"/>
    </location>
</feature>
<feature type="transmembrane region" description="Helical" evidence="2">
    <location>
        <begin position="337"/>
        <end position="357"/>
    </location>
</feature>
<name>D2R495_PIRSD</name>